<feature type="chain" id="PRO_5035277403" evidence="1">
    <location>
        <begin position="20"/>
        <end position="489"/>
    </location>
</feature>
<sequence length="489" mass="54520">MKKLIVFCLILTLFSCMRASYEAEKELKKRQIVRSRLAHYDAVIGIQIKDTMSQADTKYIKGDLANEMARWLVNFFEEGKNFKQVVNLHEDKTTDVDLIFQCYLKSIRLEEPGISGISKALAIFYGIAPTFEHYAIRKTIDSTATVRFQLLEPKTYTLLWDKVISEKVRDEIQLSRSSRLIFDSIAKTVEVLLAETEFPEELRKLSGQTRITAAAPLPAEQVQSRQEAIAGQRWAVIVGISKYKDTRIPTLRYAADDAQSFYEWIVSPGGGKYAPARVKLLLNKQATGQNIKNALFSWLKQALAEDVVTIYFAGHGSPESPDFPENLFLLAYDTKYDNIAGTGFPMWDIETALKRFIRARKVVVIADACHAGGVGKGFDVTRRASRGLEINPISTGLQNLSKVGDGICVISASNDKQLSQEGKDWGGGHGVFTYFLLQGLKGAADYNQDTYISLGELIPYLSEKVRRATLNAQSPTVSGKFDPALSIGK</sequence>
<comment type="caution">
    <text evidence="3">The sequence shown here is derived from an EMBL/GenBank/DDBJ whole genome shotgun (WGS) entry which is preliminary data.</text>
</comment>
<keyword evidence="1" id="KW-0732">Signal</keyword>
<dbReference type="InterPro" id="IPR011600">
    <property type="entry name" value="Pept_C14_caspase"/>
</dbReference>
<dbReference type="Proteomes" id="UP000605201">
    <property type="component" value="Unassembled WGS sequence"/>
</dbReference>
<organism evidence="3 4">
    <name type="scientific">Candidatus Desulfatibia vada</name>
    <dbReference type="NCBI Taxonomy" id="2841696"/>
    <lineage>
        <taxon>Bacteria</taxon>
        <taxon>Pseudomonadati</taxon>
        <taxon>Thermodesulfobacteriota</taxon>
        <taxon>Desulfobacteria</taxon>
        <taxon>Desulfobacterales</taxon>
        <taxon>Desulfobacterales incertae sedis</taxon>
        <taxon>Candidatus Desulfatibia</taxon>
    </lineage>
</organism>
<dbReference type="PANTHER" id="PTHR48104:SF30">
    <property type="entry name" value="METACASPASE-1"/>
    <property type="match status" value="1"/>
</dbReference>
<dbReference type="EMBL" id="JACNIG010000249">
    <property type="protein sequence ID" value="MBC8432847.1"/>
    <property type="molecule type" value="Genomic_DNA"/>
</dbReference>
<evidence type="ECO:0000313" key="3">
    <source>
        <dbReference type="EMBL" id="MBC8432847.1"/>
    </source>
</evidence>
<dbReference type="Pfam" id="PF00656">
    <property type="entry name" value="Peptidase_C14"/>
    <property type="match status" value="1"/>
</dbReference>
<dbReference type="Gene3D" id="3.40.50.1460">
    <property type="match status" value="1"/>
</dbReference>
<proteinExistence type="predicted"/>
<dbReference type="GO" id="GO:0006508">
    <property type="term" value="P:proteolysis"/>
    <property type="evidence" value="ECO:0007669"/>
    <property type="project" value="InterPro"/>
</dbReference>
<evidence type="ECO:0000259" key="2">
    <source>
        <dbReference type="Pfam" id="PF00656"/>
    </source>
</evidence>
<protein>
    <submittedName>
        <fullName evidence="3">Caspase family protein</fullName>
    </submittedName>
</protein>
<evidence type="ECO:0000313" key="4">
    <source>
        <dbReference type="Proteomes" id="UP000605201"/>
    </source>
</evidence>
<dbReference type="PANTHER" id="PTHR48104">
    <property type="entry name" value="METACASPASE-4"/>
    <property type="match status" value="1"/>
</dbReference>
<dbReference type="InterPro" id="IPR050452">
    <property type="entry name" value="Metacaspase"/>
</dbReference>
<feature type="domain" description="Peptidase C14 caspase" evidence="2">
    <location>
        <begin position="233"/>
        <end position="478"/>
    </location>
</feature>
<dbReference type="SUPFAM" id="SSF52129">
    <property type="entry name" value="Caspase-like"/>
    <property type="match status" value="1"/>
</dbReference>
<accession>A0A8J6TU68</accession>
<reference evidence="3 4" key="1">
    <citation type="submission" date="2020-08" db="EMBL/GenBank/DDBJ databases">
        <title>Bridging the membrane lipid divide: bacteria of the FCB group superphylum have the potential to synthesize archaeal ether lipids.</title>
        <authorList>
            <person name="Villanueva L."/>
            <person name="Von Meijenfeldt F.A.B."/>
            <person name="Westbye A.B."/>
            <person name="Yadav S."/>
            <person name="Hopmans E.C."/>
            <person name="Dutilh B.E."/>
            <person name="Sinninghe Damste J.S."/>
        </authorList>
    </citation>
    <scope>NUCLEOTIDE SEQUENCE [LARGE SCALE GENOMIC DNA]</scope>
    <source>
        <strain evidence="3">NIOZ-UU17</strain>
    </source>
</reference>
<gene>
    <name evidence="3" type="ORF">H8D96_13125</name>
</gene>
<dbReference type="PROSITE" id="PS51257">
    <property type="entry name" value="PROKAR_LIPOPROTEIN"/>
    <property type="match status" value="1"/>
</dbReference>
<evidence type="ECO:0000256" key="1">
    <source>
        <dbReference type="SAM" id="SignalP"/>
    </source>
</evidence>
<dbReference type="AlphaFoldDB" id="A0A8J6TU68"/>
<dbReference type="InterPro" id="IPR029030">
    <property type="entry name" value="Caspase-like_dom_sf"/>
</dbReference>
<dbReference type="GO" id="GO:0005737">
    <property type="term" value="C:cytoplasm"/>
    <property type="evidence" value="ECO:0007669"/>
    <property type="project" value="TreeGrafter"/>
</dbReference>
<feature type="signal peptide" evidence="1">
    <location>
        <begin position="1"/>
        <end position="19"/>
    </location>
</feature>
<dbReference type="GO" id="GO:0004197">
    <property type="term" value="F:cysteine-type endopeptidase activity"/>
    <property type="evidence" value="ECO:0007669"/>
    <property type="project" value="InterPro"/>
</dbReference>
<name>A0A8J6TU68_9BACT</name>